<dbReference type="Proteomes" id="UP001240236">
    <property type="component" value="Unassembled WGS sequence"/>
</dbReference>
<reference evidence="1 2" key="1">
    <citation type="submission" date="2023-07" db="EMBL/GenBank/DDBJ databases">
        <title>Sequencing the genomes of 1000 actinobacteria strains.</title>
        <authorList>
            <person name="Klenk H.-P."/>
        </authorList>
    </citation>
    <scope>NUCLEOTIDE SEQUENCE [LARGE SCALE GENOMIC DNA]</scope>
    <source>
        <strain evidence="1 2">DSM 44709</strain>
    </source>
</reference>
<proteinExistence type="predicted"/>
<dbReference type="AlphaFoldDB" id="A0AAE4AY52"/>
<protein>
    <submittedName>
        <fullName evidence="1">Uncharacterized protein</fullName>
    </submittedName>
</protein>
<dbReference type="EMBL" id="JAUSUZ010000001">
    <property type="protein sequence ID" value="MDQ0366859.1"/>
    <property type="molecule type" value="Genomic_DNA"/>
</dbReference>
<organism evidence="1 2">
    <name type="scientific">Catenuloplanes indicus</name>
    <dbReference type="NCBI Taxonomy" id="137267"/>
    <lineage>
        <taxon>Bacteria</taxon>
        <taxon>Bacillati</taxon>
        <taxon>Actinomycetota</taxon>
        <taxon>Actinomycetes</taxon>
        <taxon>Micromonosporales</taxon>
        <taxon>Micromonosporaceae</taxon>
        <taxon>Catenuloplanes</taxon>
    </lineage>
</organism>
<keyword evidence="2" id="KW-1185">Reference proteome</keyword>
<name>A0AAE4AY52_9ACTN</name>
<sequence>MSRCTQTEALRLFSALADADAGRLTGASLLGPVLPAIRPGQLTAESAGLLAKSLYRPRDTPAGAEMICYVVSSDGTPVAWLTYDAHVHAPPSGALTGYQRAHQQRAVTALSGLTRRAVAALARLRDHRDGRIPGDPPDPLDTSTRLLVAHATDPTLTWWVKPSGDLGALRNHLTVLTGQDVAEDGQVRVLEVDGFGDYGRHREHLELSVLCAIDALSATHEVPTSVIGDWLDAEGATRTDVTAAQITRAFTEAFAGIHPGRRSFAEAERDRLGWTAAMAAAGIPLRYFDTPLYTASVFDHTARAIRMPSPLAGIAVFRRGKQPA</sequence>
<dbReference type="RefSeq" id="WP_307240492.1">
    <property type="nucleotide sequence ID" value="NZ_JAUSUZ010000001.1"/>
</dbReference>
<accession>A0AAE4AY52</accession>
<comment type="caution">
    <text evidence="1">The sequence shown here is derived from an EMBL/GenBank/DDBJ whole genome shotgun (WGS) entry which is preliminary data.</text>
</comment>
<gene>
    <name evidence="1" type="ORF">J2S42_003528</name>
</gene>
<evidence type="ECO:0000313" key="1">
    <source>
        <dbReference type="EMBL" id="MDQ0366859.1"/>
    </source>
</evidence>
<evidence type="ECO:0000313" key="2">
    <source>
        <dbReference type="Proteomes" id="UP001240236"/>
    </source>
</evidence>